<feature type="region of interest" description="Disordered" evidence="1">
    <location>
        <begin position="181"/>
        <end position="219"/>
    </location>
</feature>
<protein>
    <submittedName>
        <fullName evidence="2">Uncharacterized protein</fullName>
    </submittedName>
</protein>
<proteinExistence type="predicted"/>
<name>A0A9D3Z4J4_DREPO</name>
<dbReference type="EMBL" id="JAIWYP010000014">
    <property type="protein sequence ID" value="KAH3712678.1"/>
    <property type="molecule type" value="Genomic_DNA"/>
</dbReference>
<comment type="caution">
    <text evidence="2">The sequence shown here is derived from an EMBL/GenBank/DDBJ whole genome shotgun (WGS) entry which is preliminary data.</text>
</comment>
<gene>
    <name evidence="2" type="ORF">DPMN_072431</name>
</gene>
<dbReference type="Proteomes" id="UP000828390">
    <property type="component" value="Unassembled WGS sequence"/>
</dbReference>
<dbReference type="AlphaFoldDB" id="A0A9D3Z4J4"/>
<reference evidence="2" key="2">
    <citation type="submission" date="2020-11" db="EMBL/GenBank/DDBJ databases">
        <authorList>
            <person name="McCartney M.A."/>
            <person name="Auch B."/>
            <person name="Kono T."/>
            <person name="Mallez S."/>
            <person name="Becker A."/>
            <person name="Gohl D.M."/>
            <person name="Silverstein K.A.T."/>
            <person name="Koren S."/>
            <person name="Bechman K.B."/>
            <person name="Herman A."/>
            <person name="Abrahante J.E."/>
            <person name="Garbe J."/>
        </authorList>
    </citation>
    <scope>NUCLEOTIDE SEQUENCE</scope>
    <source>
        <strain evidence="2">Duluth1</strain>
        <tissue evidence="2">Whole animal</tissue>
    </source>
</reference>
<sequence>METTKDAKTRNIDLRLPETLQCKLKRRGELFHLPLNQAVWLEDITQNAKTRNLDLGLPETLQVKLRRTGQQDLILKLVENKRLNQNAPVYEVHTENGQNKLDVKFYHDKENGGSFMVECAKRSKGALDYNYNYAFEINPTREMFVSRSLADNKLNPHMLSRVVNRTGKRIISDIARRDHISEDAPLPTSAADDVDLYHPKPERGRDDSGVVNDIVGKGK</sequence>
<feature type="compositionally biased region" description="Basic and acidic residues" evidence="1">
    <location>
        <begin position="195"/>
        <end position="208"/>
    </location>
</feature>
<organism evidence="2 3">
    <name type="scientific">Dreissena polymorpha</name>
    <name type="common">Zebra mussel</name>
    <name type="synonym">Mytilus polymorpha</name>
    <dbReference type="NCBI Taxonomy" id="45954"/>
    <lineage>
        <taxon>Eukaryota</taxon>
        <taxon>Metazoa</taxon>
        <taxon>Spiralia</taxon>
        <taxon>Lophotrochozoa</taxon>
        <taxon>Mollusca</taxon>
        <taxon>Bivalvia</taxon>
        <taxon>Autobranchia</taxon>
        <taxon>Heteroconchia</taxon>
        <taxon>Euheterodonta</taxon>
        <taxon>Imparidentia</taxon>
        <taxon>Neoheterodontei</taxon>
        <taxon>Myida</taxon>
        <taxon>Dreissenoidea</taxon>
        <taxon>Dreissenidae</taxon>
        <taxon>Dreissena</taxon>
    </lineage>
</organism>
<keyword evidence="3" id="KW-1185">Reference proteome</keyword>
<accession>A0A9D3Z4J4</accession>
<reference evidence="2" key="1">
    <citation type="journal article" date="2019" name="bioRxiv">
        <title>The Genome of the Zebra Mussel, Dreissena polymorpha: A Resource for Invasive Species Research.</title>
        <authorList>
            <person name="McCartney M.A."/>
            <person name="Auch B."/>
            <person name="Kono T."/>
            <person name="Mallez S."/>
            <person name="Zhang Y."/>
            <person name="Obille A."/>
            <person name="Becker A."/>
            <person name="Abrahante J.E."/>
            <person name="Garbe J."/>
            <person name="Badalamenti J.P."/>
            <person name="Herman A."/>
            <person name="Mangelson H."/>
            <person name="Liachko I."/>
            <person name="Sullivan S."/>
            <person name="Sone E.D."/>
            <person name="Koren S."/>
            <person name="Silverstein K.A.T."/>
            <person name="Beckman K.B."/>
            <person name="Gohl D.M."/>
        </authorList>
    </citation>
    <scope>NUCLEOTIDE SEQUENCE</scope>
    <source>
        <strain evidence="2">Duluth1</strain>
        <tissue evidence="2">Whole animal</tissue>
    </source>
</reference>
<evidence type="ECO:0000256" key="1">
    <source>
        <dbReference type="SAM" id="MobiDB-lite"/>
    </source>
</evidence>
<evidence type="ECO:0000313" key="3">
    <source>
        <dbReference type="Proteomes" id="UP000828390"/>
    </source>
</evidence>
<evidence type="ECO:0000313" key="2">
    <source>
        <dbReference type="EMBL" id="KAH3712678.1"/>
    </source>
</evidence>